<keyword evidence="1" id="KW-0175">Coiled coil</keyword>
<evidence type="ECO:0000313" key="3">
    <source>
        <dbReference type="EMBL" id="KAJ3429039.1"/>
    </source>
</evidence>
<feature type="coiled-coil region" evidence="1">
    <location>
        <begin position="48"/>
        <end position="124"/>
    </location>
</feature>
<protein>
    <submittedName>
        <fullName evidence="3">Uncharacterized protein</fullName>
    </submittedName>
</protein>
<reference evidence="3" key="1">
    <citation type="submission" date="2022-08" db="EMBL/GenBank/DDBJ databases">
        <title>Novel sulphate-reducing endosymbionts in the free-living metamonad Anaeramoeba.</title>
        <authorList>
            <person name="Jerlstrom-Hultqvist J."/>
            <person name="Cepicka I."/>
            <person name="Gallot-Lavallee L."/>
            <person name="Salas-Leiva D."/>
            <person name="Curtis B.A."/>
            <person name="Zahonova K."/>
            <person name="Pipaliya S."/>
            <person name="Dacks J."/>
            <person name="Roger A.J."/>
        </authorList>
    </citation>
    <scope>NUCLEOTIDE SEQUENCE</scope>
    <source>
        <strain evidence="3">Busselton2</strain>
    </source>
</reference>
<sequence>MNRKQRLLGKLEKEFLKGADKKKNNSPDEKDNKEKYDEKSFYKLIKLAKETVNEKKKQEKKIDKITERLEVTLKQSQKMEPKFGEIEIENIKLEKQIKKLAQIKDNLQKKLDKKRKKKKFTIAKQNKEKIIQTITQKRQLYYQQIDLLSPIPDIIDVEREYDYCVLFLQAKFQESDLTKKQLALFSVTIKTWLEGLESFYEDLKEEIFSELNIRATKSDLLEVDHIFSVYTGLCWDKSTIYSFFDNFPIPDPNRFLSKQETDILLQIGKTLFHWWWRAFTTGEYGLQMGDLQYFSKKGLKYDPNKHTILYNFSNLIKKKEKEQTVIPILVSLQYQKKSITKLGVIDF</sequence>
<feature type="compositionally biased region" description="Basic and acidic residues" evidence="2">
    <location>
        <begin position="9"/>
        <end position="35"/>
    </location>
</feature>
<dbReference type="EMBL" id="JANTQA010000057">
    <property type="protein sequence ID" value="KAJ3429039.1"/>
    <property type="molecule type" value="Genomic_DNA"/>
</dbReference>
<dbReference type="AlphaFoldDB" id="A0AAV7YNK0"/>
<evidence type="ECO:0000256" key="2">
    <source>
        <dbReference type="SAM" id="MobiDB-lite"/>
    </source>
</evidence>
<name>A0AAV7YNK0_9EUKA</name>
<proteinExistence type="predicted"/>
<organism evidence="3 4">
    <name type="scientific">Anaeramoeba flamelloides</name>
    <dbReference type="NCBI Taxonomy" id="1746091"/>
    <lineage>
        <taxon>Eukaryota</taxon>
        <taxon>Metamonada</taxon>
        <taxon>Anaeramoebidae</taxon>
        <taxon>Anaeramoeba</taxon>
    </lineage>
</organism>
<evidence type="ECO:0000313" key="4">
    <source>
        <dbReference type="Proteomes" id="UP001146793"/>
    </source>
</evidence>
<accession>A0AAV7YNK0</accession>
<gene>
    <name evidence="3" type="ORF">M0812_24378</name>
</gene>
<feature type="region of interest" description="Disordered" evidence="2">
    <location>
        <begin position="1"/>
        <end position="35"/>
    </location>
</feature>
<dbReference type="Proteomes" id="UP001146793">
    <property type="component" value="Unassembled WGS sequence"/>
</dbReference>
<comment type="caution">
    <text evidence="3">The sequence shown here is derived from an EMBL/GenBank/DDBJ whole genome shotgun (WGS) entry which is preliminary data.</text>
</comment>
<evidence type="ECO:0000256" key="1">
    <source>
        <dbReference type="SAM" id="Coils"/>
    </source>
</evidence>